<dbReference type="Proteomes" id="UP000789595">
    <property type="component" value="Unassembled WGS sequence"/>
</dbReference>
<dbReference type="EMBL" id="CAKKNE010000003">
    <property type="protein sequence ID" value="CAH0372331.1"/>
    <property type="molecule type" value="Genomic_DNA"/>
</dbReference>
<protein>
    <submittedName>
        <fullName evidence="1">Uncharacterized protein</fullName>
    </submittedName>
</protein>
<gene>
    <name evidence="1" type="ORF">PECAL_3P23160</name>
</gene>
<evidence type="ECO:0000313" key="1">
    <source>
        <dbReference type="EMBL" id="CAH0372331.1"/>
    </source>
</evidence>
<accession>A0A8J2SQC1</accession>
<organism evidence="1 2">
    <name type="scientific">Pelagomonas calceolata</name>
    <dbReference type="NCBI Taxonomy" id="35677"/>
    <lineage>
        <taxon>Eukaryota</taxon>
        <taxon>Sar</taxon>
        <taxon>Stramenopiles</taxon>
        <taxon>Ochrophyta</taxon>
        <taxon>Pelagophyceae</taxon>
        <taxon>Pelagomonadales</taxon>
        <taxon>Pelagomonadaceae</taxon>
        <taxon>Pelagomonas</taxon>
    </lineage>
</organism>
<name>A0A8J2SQC1_9STRA</name>
<sequence>MAKAAIQTAAKSLNGMTLGSGLAIGGLALGLGGWQLGSAIDKATDHSYRALLAAEHWGARIDKIDVKEWGRRADDAAQAWKGAGVELQRQSELWRETTAAAAEASAHVVAHSNLLLALERTEGAEERVAAHPRLVSELALAAGAIEDPSAVRSLTAVARTLARRD</sequence>
<keyword evidence="2" id="KW-1185">Reference proteome</keyword>
<reference evidence="1" key="1">
    <citation type="submission" date="2021-11" db="EMBL/GenBank/DDBJ databases">
        <authorList>
            <consortium name="Genoscope - CEA"/>
            <person name="William W."/>
        </authorList>
    </citation>
    <scope>NUCLEOTIDE SEQUENCE</scope>
</reference>
<evidence type="ECO:0000313" key="2">
    <source>
        <dbReference type="Proteomes" id="UP000789595"/>
    </source>
</evidence>
<comment type="caution">
    <text evidence="1">The sequence shown here is derived from an EMBL/GenBank/DDBJ whole genome shotgun (WGS) entry which is preliminary data.</text>
</comment>
<proteinExistence type="predicted"/>
<dbReference type="AlphaFoldDB" id="A0A8J2SQC1"/>